<dbReference type="PROSITE" id="PS00028">
    <property type="entry name" value="ZINC_FINGER_C2H2_1"/>
    <property type="match status" value="1"/>
</dbReference>
<dbReference type="Gene3D" id="3.30.160.60">
    <property type="entry name" value="Classic Zinc Finger"/>
    <property type="match status" value="1"/>
</dbReference>
<dbReference type="InterPro" id="IPR013087">
    <property type="entry name" value="Znf_C2H2_type"/>
</dbReference>
<dbReference type="EMBL" id="HBHW01036335">
    <property type="protein sequence ID" value="CAE0059842.1"/>
    <property type="molecule type" value="Transcribed_RNA"/>
</dbReference>
<proteinExistence type="predicted"/>
<gene>
    <name evidence="2" type="ORF">RMAR00112_LOCUS27907</name>
    <name evidence="3" type="ORF">RMAR00112_LOCUS27910</name>
</gene>
<protein>
    <recommendedName>
        <fullName evidence="1">C2H2-type domain-containing protein</fullName>
    </recommendedName>
</protein>
<sequence>MRLGKSSEFVCQGGAESCAAEECGEICCAKFKRNAEAKRHRETVHEKLRENKSSACSGTFSQKGHLNEHIRVTHSESNVHSCHVCVEKFGVKAKMTRYVATVYENLRSFK</sequence>
<evidence type="ECO:0000259" key="1">
    <source>
        <dbReference type="PROSITE" id="PS00028"/>
    </source>
</evidence>
<name>A0A7S3EK38_9RHOD</name>
<evidence type="ECO:0000313" key="3">
    <source>
        <dbReference type="EMBL" id="CAE0059845.1"/>
    </source>
</evidence>
<dbReference type="EMBL" id="HBHW01036339">
    <property type="protein sequence ID" value="CAE0059845.1"/>
    <property type="molecule type" value="Transcribed_RNA"/>
</dbReference>
<accession>A0A7S3EK38</accession>
<evidence type="ECO:0000313" key="2">
    <source>
        <dbReference type="EMBL" id="CAE0059842.1"/>
    </source>
</evidence>
<feature type="domain" description="C2H2-type" evidence="1">
    <location>
        <begin position="23"/>
        <end position="45"/>
    </location>
</feature>
<reference evidence="3" key="1">
    <citation type="submission" date="2021-01" db="EMBL/GenBank/DDBJ databases">
        <authorList>
            <person name="Corre E."/>
            <person name="Pelletier E."/>
            <person name="Niang G."/>
            <person name="Scheremetjew M."/>
            <person name="Finn R."/>
            <person name="Kale V."/>
            <person name="Holt S."/>
            <person name="Cochrane G."/>
            <person name="Meng A."/>
            <person name="Brown T."/>
            <person name="Cohen L."/>
        </authorList>
    </citation>
    <scope>NUCLEOTIDE SEQUENCE</scope>
    <source>
        <strain evidence="3">CCMP 769</strain>
    </source>
</reference>
<organism evidence="3">
    <name type="scientific">Rhodosorus marinus</name>
    <dbReference type="NCBI Taxonomy" id="101924"/>
    <lineage>
        <taxon>Eukaryota</taxon>
        <taxon>Rhodophyta</taxon>
        <taxon>Stylonematophyceae</taxon>
        <taxon>Stylonematales</taxon>
        <taxon>Stylonemataceae</taxon>
        <taxon>Rhodosorus</taxon>
    </lineage>
</organism>
<dbReference type="AlphaFoldDB" id="A0A7S3EK38"/>